<protein>
    <submittedName>
        <fullName evidence="1">DUF2332 family protein</fullName>
    </submittedName>
</protein>
<dbReference type="RefSeq" id="WP_131568658.1">
    <property type="nucleotide sequence ID" value="NZ_JAINFK010000009.1"/>
</dbReference>
<keyword evidence="2" id="KW-1185">Reference proteome</keyword>
<name>A0A4R0PGE8_9HYPH</name>
<dbReference type="OrthoDB" id="7666987at2"/>
<gene>
    <name evidence="1" type="ORF">E0D97_10795</name>
</gene>
<evidence type="ECO:0000313" key="1">
    <source>
        <dbReference type="EMBL" id="TCD14534.1"/>
    </source>
</evidence>
<organism evidence="1 2">
    <name type="scientific">Oricola cellulosilytica</name>
    <dbReference type="NCBI Taxonomy" id="1429082"/>
    <lineage>
        <taxon>Bacteria</taxon>
        <taxon>Pseudomonadati</taxon>
        <taxon>Pseudomonadota</taxon>
        <taxon>Alphaproteobacteria</taxon>
        <taxon>Hyphomicrobiales</taxon>
        <taxon>Ahrensiaceae</taxon>
        <taxon>Oricola</taxon>
    </lineage>
</organism>
<proteinExistence type="predicted"/>
<dbReference type="InterPro" id="IPR011200">
    <property type="entry name" value="UCP012608"/>
</dbReference>
<dbReference type="Proteomes" id="UP000291301">
    <property type="component" value="Unassembled WGS sequence"/>
</dbReference>
<accession>A0A4R0PGE8</accession>
<dbReference type="PIRSF" id="PIRSF012608">
    <property type="entry name" value="UCP012608"/>
    <property type="match status" value="1"/>
</dbReference>
<evidence type="ECO:0000313" key="2">
    <source>
        <dbReference type="Proteomes" id="UP000291301"/>
    </source>
</evidence>
<dbReference type="AlphaFoldDB" id="A0A4R0PGE8"/>
<sequence length="366" mass="40558">MRAVSHLRPLPAPIAVAFQRQAKSCTDLGSPFTAALCSLIASRGLPDCATRDCIAGWPPERADSRFDALPLRLCGALHFLVLCDADPELAAVYPPTNASQEDLFDAVAAAITRQDVPVARFLRSPPQTNEAARSAVLLPGFLRLAQDHPMPLVLSELGSSAGLNQNWHRFRYDYGSWAWGDPSSPVRIRCDWPGPPGNYLQKVDVRASRGCDIATFPIDRGADRMKLRSYVWPDQPARHQRLNGALRIAADHPPKVDRARACDWIGKRLAERKQGRLHVIFHTIMWQYMPAEEQLWVEDLIREAGARASRDAPLAWLRLETDGDPDGAALHVTTWSGLPDDGKTRLLARADFHGRWIKPAIGLAAE</sequence>
<reference evidence="1 2" key="1">
    <citation type="journal article" date="2015" name="Antonie Van Leeuwenhoek">
        <title>Oricola cellulosilytica gen. nov., sp. nov., a cellulose-degrading bacterium of the family Phyllobacteriaceae isolated from surface seashore water, and emended descriptions of Mesorhizobium loti and Phyllobacterium myrsinacearum.</title>
        <authorList>
            <person name="Hameed A."/>
            <person name="Shahina M."/>
            <person name="Lai W.A."/>
            <person name="Lin S.Y."/>
            <person name="Young L.S."/>
            <person name="Liu Y.C."/>
            <person name="Hsu Y.H."/>
            <person name="Young C.C."/>
        </authorList>
    </citation>
    <scope>NUCLEOTIDE SEQUENCE [LARGE SCALE GENOMIC DNA]</scope>
    <source>
        <strain evidence="1 2">KCTC 52183</strain>
    </source>
</reference>
<dbReference type="Pfam" id="PF10094">
    <property type="entry name" value="DUF2332"/>
    <property type="match status" value="1"/>
</dbReference>
<comment type="caution">
    <text evidence="1">The sequence shown here is derived from an EMBL/GenBank/DDBJ whole genome shotgun (WGS) entry which is preliminary data.</text>
</comment>
<dbReference type="EMBL" id="SJST01000003">
    <property type="protein sequence ID" value="TCD14534.1"/>
    <property type="molecule type" value="Genomic_DNA"/>
</dbReference>